<dbReference type="EMBL" id="CALNXK010000163">
    <property type="protein sequence ID" value="CAH3171343.1"/>
    <property type="molecule type" value="Genomic_DNA"/>
</dbReference>
<feature type="non-terminal residue" evidence="1">
    <location>
        <position position="1"/>
    </location>
</feature>
<reference evidence="1 2" key="1">
    <citation type="submission" date="2022-05" db="EMBL/GenBank/DDBJ databases">
        <authorList>
            <consortium name="Genoscope - CEA"/>
            <person name="William W."/>
        </authorList>
    </citation>
    <scope>NUCLEOTIDE SEQUENCE [LARGE SCALE GENOMIC DNA]</scope>
</reference>
<organism evidence="1 2">
    <name type="scientific">Porites lobata</name>
    <dbReference type="NCBI Taxonomy" id="104759"/>
    <lineage>
        <taxon>Eukaryota</taxon>
        <taxon>Metazoa</taxon>
        <taxon>Cnidaria</taxon>
        <taxon>Anthozoa</taxon>
        <taxon>Hexacorallia</taxon>
        <taxon>Scleractinia</taxon>
        <taxon>Fungiina</taxon>
        <taxon>Poritidae</taxon>
        <taxon>Porites</taxon>
    </lineage>
</organism>
<sequence>KLCTVSTTALEAYAAIKKRKGGKSLKSLHRSFNALYLTIQQRGCGGCFLYKRKACSVCFADFTRQRANMTRVPLMEWNPLFVSKPRLLRNCSGQKHQHSIAAKMLRRTSIFQEKLNERNLHQQKILHSAFMSLNWHSLMQLSIDVEKLEHFWHKSVWSVRGIFKTMGRAKKGKITKAASEARCYSLMAHDVTDIQVKEQNIIFIQYIQNTQVQFRF</sequence>
<evidence type="ECO:0000313" key="1">
    <source>
        <dbReference type="EMBL" id="CAH3171343.1"/>
    </source>
</evidence>
<keyword evidence="2" id="KW-1185">Reference proteome</keyword>
<protein>
    <submittedName>
        <fullName evidence="1">Uncharacterized protein</fullName>
    </submittedName>
</protein>
<proteinExistence type="predicted"/>
<dbReference type="Proteomes" id="UP001159405">
    <property type="component" value="Unassembled WGS sequence"/>
</dbReference>
<comment type="caution">
    <text evidence="1">The sequence shown here is derived from an EMBL/GenBank/DDBJ whole genome shotgun (WGS) entry which is preliminary data.</text>
</comment>
<evidence type="ECO:0000313" key="2">
    <source>
        <dbReference type="Proteomes" id="UP001159405"/>
    </source>
</evidence>
<name>A0ABN8R0H5_9CNID</name>
<feature type="non-terminal residue" evidence="1">
    <location>
        <position position="216"/>
    </location>
</feature>
<accession>A0ABN8R0H5</accession>
<gene>
    <name evidence="1" type="ORF">PLOB_00011771</name>
</gene>